<evidence type="ECO:0000256" key="6">
    <source>
        <dbReference type="ARBA" id="ARBA00023004"/>
    </source>
</evidence>
<evidence type="ECO:0000256" key="3">
    <source>
        <dbReference type="ARBA" id="ARBA00022692"/>
    </source>
</evidence>
<feature type="transmembrane region" description="Helical" evidence="9">
    <location>
        <begin position="58"/>
        <end position="80"/>
    </location>
</feature>
<proteinExistence type="predicted"/>
<comment type="subcellular location">
    <subcellularLocation>
        <location evidence="1">Membrane</location>
    </subcellularLocation>
</comment>
<feature type="transmembrane region" description="Helical" evidence="9">
    <location>
        <begin position="145"/>
        <end position="164"/>
    </location>
</feature>
<feature type="transmembrane region" description="Helical" evidence="9">
    <location>
        <begin position="100"/>
        <end position="117"/>
    </location>
</feature>
<evidence type="ECO:0000256" key="8">
    <source>
        <dbReference type="PIRSR" id="PIRSR000170-1"/>
    </source>
</evidence>
<keyword evidence="3 9" id="KW-0812">Transmembrane</keyword>
<feature type="binding site" description="axial binding residue" evidence="8">
    <location>
        <position position="158"/>
    </location>
    <ligand>
        <name>heme</name>
        <dbReference type="ChEBI" id="CHEBI:30413"/>
    </ligand>
    <ligandPart>
        <name>Fe</name>
        <dbReference type="ChEBI" id="CHEBI:18248"/>
    </ligandPart>
</feature>
<evidence type="ECO:0000256" key="4">
    <source>
        <dbReference type="ARBA" id="ARBA00022723"/>
    </source>
</evidence>
<evidence type="ECO:0000256" key="9">
    <source>
        <dbReference type="SAM" id="Phobius"/>
    </source>
</evidence>
<feature type="transmembrane region" description="Helical" evidence="9">
    <location>
        <begin position="184"/>
        <end position="205"/>
    </location>
</feature>
<evidence type="ECO:0000256" key="5">
    <source>
        <dbReference type="ARBA" id="ARBA00022989"/>
    </source>
</evidence>
<dbReference type="InterPro" id="IPR016002">
    <property type="entry name" value="Succ_DH_cyt_b558_Firmicute"/>
</dbReference>
<keyword evidence="5 9" id="KW-1133">Transmembrane helix</keyword>
<dbReference type="Proteomes" id="UP000230859">
    <property type="component" value="Unassembled WGS sequence"/>
</dbReference>
<dbReference type="Gene3D" id="1.20.1300.10">
    <property type="entry name" value="Fumarate reductase/succinate dehydrogenase, transmembrane subunit"/>
    <property type="match status" value="1"/>
</dbReference>
<sequence>MTPTSTRSFWLRRLHSLSGVFPIGAFLLEHMFTNSFILQGPEAYNEKIEFLRHLPYVAVLEIVFIGLPILYHAGYGIYVWMTGKVNLRWYPYAQNWLYVLQRWTGVMALVYIGVHVYETRIVNALYGTEVSFARMQEIVSQPQMFWFYVIGLLAVCFHFANGLWGFCVSWGMTIGPKSQRAAGIFSGILGLTIFGAGLNALIYLIQ</sequence>
<evidence type="ECO:0000256" key="2">
    <source>
        <dbReference type="ARBA" id="ARBA00022617"/>
    </source>
</evidence>
<reference evidence="10 11" key="1">
    <citation type="submission" date="2017-09" db="EMBL/GenBank/DDBJ databases">
        <title>Depth-based differentiation of microbial function through sediment-hosted aquifers and enrichment of novel symbionts in the deep terrestrial subsurface.</title>
        <authorList>
            <person name="Probst A.J."/>
            <person name="Ladd B."/>
            <person name="Jarett J.K."/>
            <person name="Geller-Mcgrath D.E."/>
            <person name="Sieber C.M."/>
            <person name="Emerson J.B."/>
            <person name="Anantharaman K."/>
            <person name="Thomas B.C."/>
            <person name="Malmstrom R."/>
            <person name="Stieglmeier M."/>
            <person name="Klingl A."/>
            <person name="Woyke T."/>
            <person name="Ryan C.M."/>
            <person name="Banfield J.F."/>
        </authorList>
    </citation>
    <scope>NUCLEOTIDE SEQUENCE [LARGE SCALE GENOMIC DNA]</scope>
    <source>
        <strain evidence="10">CG11_big_fil_rev_8_21_14_0_20_45_26</strain>
    </source>
</reference>
<dbReference type="PIRSF" id="PIRSF000170">
    <property type="entry name" value="Succ_dh_cyt_b558"/>
    <property type="match status" value="1"/>
</dbReference>
<dbReference type="InterPro" id="IPR000701">
    <property type="entry name" value="SuccDH_FuR_B_TM-su"/>
</dbReference>
<protein>
    <submittedName>
        <fullName evidence="10">Succinate dehydrogenase</fullName>
    </submittedName>
</protein>
<keyword evidence="6 8" id="KW-0408">Iron</keyword>
<feature type="binding site" description="axial binding residue" evidence="8">
    <location>
        <position position="115"/>
    </location>
    <ligand>
        <name>heme</name>
        <dbReference type="ChEBI" id="CHEBI:30413"/>
    </ligand>
    <ligandPart>
        <name>Fe</name>
        <dbReference type="ChEBI" id="CHEBI:18248"/>
    </ligandPart>
</feature>
<organism evidence="10 11">
    <name type="scientific">Candidatus Abzuiibacterium crystallinum</name>
    <dbReference type="NCBI Taxonomy" id="1974748"/>
    <lineage>
        <taxon>Bacteria</taxon>
        <taxon>Pseudomonadati</taxon>
        <taxon>Candidatus Omnitrophota</taxon>
        <taxon>Candidatus Abzuiibacterium</taxon>
    </lineage>
</organism>
<dbReference type="GO" id="GO:0016020">
    <property type="term" value="C:membrane"/>
    <property type="evidence" value="ECO:0007669"/>
    <property type="project" value="UniProtKB-SubCell"/>
</dbReference>
<name>A0A2H0LRC5_9BACT</name>
<dbReference type="AlphaFoldDB" id="A0A2H0LRC5"/>
<evidence type="ECO:0000256" key="7">
    <source>
        <dbReference type="ARBA" id="ARBA00023136"/>
    </source>
</evidence>
<dbReference type="EMBL" id="PCVY01000024">
    <property type="protein sequence ID" value="PIQ86928.1"/>
    <property type="molecule type" value="Genomic_DNA"/>
</dbReference>
<gene>
    <name evidence="10" type="ORF">COV74_02875</name>
</gene>
<keyword evidence="7 9" id="KW-0472">Membrane</keyword>
<dbReference type="SUPFAM" id="SSF81343">
    <property type="entry name" value="Fumarate reductase respiratory complex transmembrane subunits"/>
    <property type="match status" value="1"/>
</dbReference>
<dbReference type="CDD" id="cd03497">
    <property type="entry name" value="SQR_TypeB_1_TM"/>
    <property type="match status" value="1"/>
</dbReference>
<accession>A0A2H0LRC5</accession>
<evidence type="ECO:0000313" key="10">
    <source>
        <dbReference type="EMBL" id="PIQ86928.1"/>
    </source>
</evidence>
<feature type="binding site" description="axial binding residue" evidence="8">
    <location>
        <position position="72"/>
    </location>
    <ligand>
        <name>heme</name>
        <dbReference type="ChEBI" id="CHEBI:30413"/>
    </ligand>
    <ligandPart>
        <name>Fe</name>
        <dbReference type="ChEBI" id="CHEBI:18248"/>
    </ligandPart>
</feature>
<keyword evidence="2 8" id="KW-0349">Heme</keyword>
<evidence type="ECO:0000256" key="1">
    <source>
        <dbReference type="ARBA" id="ARBA00004370"/>
    </source>
</evidence>
<dbReference type="Pfam" id="PF01127">
    <property type="entry name" value="Sdh_cyt"/>
    <property type="match status" value="1"/>
</dbReference>
<dbReference type="NCBIfam" id="TIGR02046">
    <property type="entry name" value="sdhC_b558_fam"/>
    <property type="match status" value="1"/>
</dbReference>
<dbReference type="InterPro" id="IPR011138">
    <property type="entry name" value="Cytochrome_b-558"/>
</dbReference>
<dbReference type="GO" id="GO:0046872">
    <property type="term" value="F:metal ion binding"/>
    <property type="evidence" value="ECO:0007669"/>
    <property type="project" value="UniProtKB-KW"/>
</dbReference>
<comment type="caution">
    <text evidence="10">The sequence shown here is derived from an EMBL/GenBank/DDBJ whole genome shotgun (WGS) entry which is preliminary data.</text>
</comment>
<keyword evidence="4 8" id="KW-0479">Metal-binding</keyword>
<feature type="binding site" description="axial binding residue" evidence="8">
    <location>
        <position position="30"/>
    </location>
    <ligand>
        <name>heme</name>
        <dbReference type="ChEBI" id="CHEBI:30413"/>
    </ligand>
    <ligandPart>
        <name>Fe</name>
        <dbReference type="ChEBI" id="CHEBI:18248"/>
    </ligandPart>
</feature>
<evidence type="ECO:0000313" key="11">
    <source>
        <dbReference type="Proteomes" id="UP000230859"/>
    </source>
</evidence>
<dbReference type="InterPro" id="IPR034804">
    <property type="entry name" value="SQR/QFR_C/D"/>
</dbReference>